<dbReference type="InterPro" id="IPR023214">
    <property type="entry name" value="HAD_sf"/>
</dbReference>
<dbReference type="InterPro" id="IPR005519">
    <property type="entry name" value="Acid_phosphat_B-like"/>
</dbReference>
<gene>
    <name evidence="1" type="ORF">GCM10010307_02940</name>
</gene>
<keyword evidence="2" id="KW-1185">Reference proteome</keyword>
<protein>
    <submittedName>
        <fullName evidence="1">Uncharacterized protein</fullName>
    </submittedName>
</protein>
<proteinExistence type="predicted"/>
<evidence type="ECO:0000313" key="2">
    <source>
        <dbReference type="Proteomes" id="UP001500151"/>
    </source>
</evidence>
<dbReference type="EMBL" id="BAAASJ010000003">
    <property type="protein sequence ID" value="GAA2620032.1"/>
    <property type="molecule type" value="Genomic_DNA"/>
</dbReference>
<sequence>MQYKAGTREHIEKDLGYEVIANFGDQYSDLEGGYADEVQAPEPDVLRELRLTAVPA</sequence>
<name>A0ABN3Q9J0_9ACTN</name>
<evidence type="ECO:0000313" key="1">
    <source>
        <dbReference type="EMBL" id="GAA2620032.1"/>
    </source>
</evidence>
<dbReference type="Gene3D" id="3.40.50.1000">
    <property type="entry name" value="HAD superfamily/HAD-like"/>
    <property type="match status" value="1"/>
</dbReference>
<organism evidence="1 2">
    <name type="scientific">Streptomyces vastus</name>
    <dbReference type="NCBI Taxonomy" id="285451"/>
    <lineage>
        <taxon>Bacteria</taxon>
        <taxon>Bacillati</taxon>
        <taxon>Actinomycetota</taxon>
        <taxon>Actinomycetes</taxon>
        <taxon>Kitasatosporales</taxon>
        <taxon>Streptomycetaceae</taxon>
        <taxon>Streptomyces</taxon>
    </lineage>
</organism>
<dbReference type="Proteomes" id="UP001500151">
    <property type="component" value="Unassembled WGS sequence"/>
</dbReference>
<reference evidence="1 2" key="1">
    <citation type="journal article" date="2019" name="Int. J. Syst. Evol. Microbiol.">
        <title>The Global Catalogue of Microorganisms (GCM) 10K type strain sequencing project: providing services to taxonomists for standard genome sequencing and annotation.</title>
        <authorList>
            <consortium name="The Broad Institute Genomics Platform"/>
            <consortium name="The Broad Institute Genome Sequencing Center for Infectious Disease"/>
            <person name="Wu L."/>
            <person name="Ma J."/>
        </authorList>
    </citation>
    <scope>NUCLEOTIDE SEQUENCE [LARGE SCALE GENOMIC DNA]</scope>
    <source>
        <strain evidence="1 2">JCM 4524</strain>
    </source>
</reference>
<dbReference type="Pfam" id="PF03767">
    <property type="entry name" value="Acid_phosphat_B"/>
    <property type="match status" value="1"/>
</dbReference>
<comment type="caution">
    <text evidence="1">The sequence shown here is derived from an EMBL/GenBank/DDBJ whole genome shotgun (WGS) entry which is preliminary data.</text>
</comment>
<accession>A0ABN3Q9J0</accession>